<dbReference type="EC" id="5.2.1.8" evidence="7"/>
<dbReference type="OrthoDB" id="14196at2"/>
<feature type="coiled-coil region" evidence="9">
    <location>
        <begin position="240"/>
        <end position="267"/>
    </location>
</feature>
<dbReference type="GO" id="GO:0005886">
    <property type="term" value="C:plasma membrane"/>
    <property type="evidence" value="ECO:0007669"/>
    <property type="project" value="UniProtKB-SubCell"/>
</dbReference>
<evidence type="ECO:0000313" key="12">
    <source>
        <dbReference type="Proteomes" id="UP000199017"/>
    </source>
</evidence>
<dbReference type="InterPro" id="IPR050245">
    <property type="entry name" value="PrsA_foldase"/>
</dbReference>
<keyword evidence="12" id="KW-1185">Reference proteome</keyword>
<evidence type="ECO:0000256" key="4">
    <source>
        <dbReference type="ARBA" id="ARBA00023136"/>
    </source>
</evidence>
<keyword evidence="4 7" id="KW-0472">Membrane</keyword>
<comment type="subcellular location">
    <subcellularLocation>
        <location evidence="1 7">Cell membrane</location>
        <topology evidence="1 7">Lipid-anchor</topology>
    </subcellularLocation>
</comment>
<dbReference type="Proteomes" id="UP000199017">
    <property type="component" value="Unassembled WGS sequence"/>
</dbReference>
<dbReference type="InterPro" id="IPR023059">
    <property type="entry name" value="Foldase_PrsA"/>
</dbReference>
<dbReference type="AlphaFoldDB" id="A0A1G8N3H7"/>
<organism evidence="11 12">
    <name type="scientific">Alteribacillus bidgolensis</name>
    <dbReference type="NCBI Taxonomy" id="930129"/>
    <lineage>
        <taxon>Bacteria</taxon>
        <taxon>Bacillati</taxon>
        <taxon>Bacillota</taxon>
        <taxon>Bacilli</taxon>
        <taxon>Bacillales</taxon>
        <taxon>Bacillaceae</taxon>
        <taxon>Alteribacillus</taxon>
    </lineage>
</organism>
<protein>
    <recommendedName>
        <fullName evidence="7">Foldase protein PrsA</fullName>
        <ecNumber evidence="7">5.2.1.8</ecNumber>
    </recommendedName>
</protein>
<keyword evidence="9" id="KW-0175">Coiled coil</keyword>
<gene>
    <name evidence="7" type="primary">prsA</name>
    <name evidence="11" type="ORF">SAMN05216352_11191</name>
</gene>
<dbReference type="InterPro" id="IPR046357">
    <property type="entry name" value="PPIase_dom_sf"/>
</dbReference>
<proteinExistence type="inferred from homology"/>
<dbReference type="GO" id="GO:0006457">
    <property type="term" value="P:protein folding"/>
    <property type="evidence" value="ECO:0007669"/>
    <property type="project" value="UniProtKB-UniRule"/>
</dbReference>
<evidence type="ECO:0000256" key="2">
    <source>
        <dbReference type="ARBA" id="ARBA00006071"/>
    </source>
</evidence>
<dbReference type="InterPro" id="IPR027304">
    <property type="entry name" value="Trigger_fact/SurA_dom_sf"/>
</dbReference>
<dbReference type="PANTHER" id="PTHR47245:SF2">
    <property type="entry name" value="PEPTIDYL-PROLYL CIS-TRANS ISOMERASE HP_0175-RELATED"/>
    <property type="match status" value="1"/>
</dbReference>
<evidence type="ECO:0000256" key="6">
    <source>
        <dbReference type="ARBA" id="ARBA00023288"/>
    </source>
</evidence>
<dbReference type="HAMAP" id="MF_01145">
    <property type="entry name" value="Foldase_PrsA"/>
    <property type="match status" value="1"/>
</dbReference>
<keyword evidence="7 8" id="KW-0697">Rotamase</keyword>
<comment type="function">
    <text evidence="7">Plays a major role in protein secretion by helping the post-translocational extracellular folding of several secreted proteins.</text>
</comment>
<dbReference type="SUPFAM" id="SSF109998">
    <property type="entry name" value="Triger factor/SurA peptide-binding domain-like"/>
    <property type="match status" value="1"/>
</dbReference>
<dbReference type="EMBL" id="FNDU01000011">
    <property type="protein sequence ID" value="SDI74732.1"/>
    <property type="molecule type" value="Genomic_DNA"/>
</dbReference>
<evidence type="ECO:0000259" key="10">
    <source>
        <dbReference type="PROSITE" id="PS50198"/>
    </source>
</evidence>
<dbReference type="PANTHER" id="PTHR47245">
    <property type="entry name" value="PEPTIDYLPROLYL ISOMERASE"/>
    <property type="match status" value="1"/>
</dbReference>
<evidence type="ECO:0000256" key="5">
    <source>
        <dbReference type="ARBA" id="ARBA00023139"/>
    </source>
</evidence>
<name>A0A1G8N3H7_9BACI</name>
<reference evidence="11 12" key="1">
    <citation type="submission" date="2016-10" db="EMBL/GenBank/DDBJ databases">
        <authorList>
            <person name="de Groot N.N."/>
        </authorList>
    </citation>
    <scope>NUCLEOTIDE SEQUENCE [LARGE SCALE GENOMIC DNA]</scope>
    <source>
        <strain evidence="12">P4B,CCM 7963,CECT 7998,DSM 25260,IBRC-M 10614,KCTC 13821</strain>
    </source>
</reference>
<comment type="similarity">
    <text evidence="2 7">Belongs to the PrsA family.</text>
</comment>
<dbReference type="PROSITE" id="PS50198">
    <property type="entry name" value="PPIC_PPIASE_2"/>
    <property type="match status" value="1"/>
</dbReference>
<evidence type="ECO:0000256" key="1">
    <source>
        <dbReference type="ARBA" id="ARBA00004193"/>
    </source>
</evidence>
<sequence length="295" mass="33373">MKQSYFLAAVLSGTLVLTACSGDQGAGEEKTIVEVNDTSLTEEEFIGELKNNVGEQVLNEMVQNIIIQDKSEQLSIDSEQVDAELESFKEDYGVEKDEELLTMLQTQFQLPIDSMDDFKNDFLKPQLVLEELAAADVEITKEDKETYFEENKEDLVSISARHILVEDEDQANEIREELENGADFAELAEEHSTDPGSASEGGDLNTFTRGEMVEAFDEAAFSMEPGEISEPVKSEFGYHIIEVLDKNESYEELEEDIEEKVREEQSKSPEEVMQELMEEANIDVKESSYEDWIQS</sequence>
<dbReference type="Pfam" id="PF00639">
    <property type="entry name" value="Rotamase"/>
    <property type="match status" value="1"/>
</dbReference>
<comment type="catalytic activity">
    <reaction evidence="7">
        <text>[protein]-peptidylproline (omega=180) = [protein]-peptidylproline (omega=0)</text>
        <dbReference type="Rhea" id="RHEA:16237"/>
        <dbReference type="Rhea" id="RHEA-COMP:10747"/>
        <dbReference type="Rhea" id="RHEA-COMP:10748"/>
        <dbReference type="ChEBI" id="CHEBI:83833"/>
        <dbReference type="ChEBI" id="CHEBI:83834"/>
        <dbReference type="EC" id="5.2.1.8"/>
    </reaction>
</comment>
<keyword evidence="5 7" id="KW-0564">Palmitate</keyword>
<dbReference type="Gene3D" id="3.10.50.40">
    <property type="match status" value="1"/>
</dbReference>
<evidence type="ECO:0000256" key="9">
    <source>
        <dbReference type="SAM" id="Coils"/>
    </source>
</evidence>
<evidence type="ECO:0000256" key="8">
    <source>
        <dbReference type="PROSITE-ProRule" id="PRU00278"/>
    </source>
</evidence>
<evidence type="ECO:0000256" key="3">
    <source>
        <dbReference type="ARBA" id="ARBA00022475"/>
    </source>
</evidence>
<feature type="domain" description="PpiC" evidence="10">
    <location>
        <begin position="155"/>
        <end position="245"/>
    </location>
</feature>
<keyword evidence="7 8" id="KW-0413">Isomerase</keyword>
<dbReference type="PROSITE" id="PS51257">
    <property type="entry name" value="PROKAR_LIPOPROTEIN"/>
    <property type="match status" value="1"/>
</dbReference>
<dbReference type="InterPro" id="IPR000297">
    <property type="entry name" value="PPIase_PpiC"/>
</dbReference>
<keyword evidence="6 7" id="KW-0449">Lipoprotein</keyword>
<dbReference type="SUPFAM" id="SSF54534">
    <property type="entry name" value="FKBP-like"/>
    <property type="match status" value="1"/>
</dbReference>
<dbReference type="STRING" id="930129.SAMN05216352_11191"/>
<evidence type="ECO:0000313" key="11">
    <source>
        <dbReference type="EMBL" id="SDI74732.1"/>
    </source>
</evidence>
<dbReference type="GO" id="GO:0003755">
    <property type="term" value="F:peptidyl-prolyl cis-trans isomerase activity"/>
    <property type="evidence" value="ECO:0007669"/>
    <property type="project" value="UniProtKB-UniRule"/>
</dbReference>
<dbReference type="RefSeq" id="WP_091586919.1">
    <property type="nucleotide sequence ID" value="NZ_FNDU01000011.1"/>
</dbReference>
<keyword evidence="3 7" id="KW-1003">Cell membrane</keyword>
<evidence type="ECO:0000256" key="7">
    <source>
        <dbReference type="HAMAP-Rule" id="MF_01145"/>
    </source>
</evidence>
<keyword evidence="7" id="KW-0732">Signal</keyword>
<accession>A0A1G8N3H7</accession>